<accession>A0A5C3L4F4</accession>
<dbReference type="PANTHER" id="PTHR34776:SF1">
    <property type="entry name" value="F17F16.3 PROTEIN"/>
    <property type="match status" value="1"/>
</dbReference>
<feature type="compositionally biased region" description="Basic and acidic residues" evidence="1">
    <location>
        <begin position="63"/>
        <end position="84"/>
    </location>
</feature>
<reference evidence="2 3" key="1">
    <citation type="journal article" date="2019" name="Nat. Ecol. Evol.">
        <title>Megaphylogeny resolves global patterns of mushroom evolution.</title>
        <authorList>
            <person name="Varga T."/>
            <person name="Krizsan K."/>
            <person name="Foldi C."/>
            <person name="Dima B."/>
            <person name="Sanchez-Garcia M."/>
            <person name="Sanchez-Ramirez S."/>
            <person name="Szollosi G.J."/>
            <person name="Szarkandi J.G."/>
            <person name="Papp V."/>
            <person name="Albert L."/>
            <person name="Andreopoulos W."/>
            <person name="Angelini C."/>
            <person name="Antonin V."/>
            <person name="Barry K.W."/>
            <person name="Bougher N.L."/>
            <person name="Buchanan P."/>
            <person name="Buyck B."/>
            <person name="Bense V."/>
            <person name="Catcheside P."/>
            <person name="Chovatia M."/>
            <person name="Cooper J."/>
            <person name="Damon W."/>
            <person name="Desjardin D."/>
            <person name="Finy P."/>
            <person name="Geml J."/>
            <person name="Haridas S."/>
            <person name="Hughes K."/>
            <person name="Justo A."/>
            <person name="Karasinski D."/>
            <person name="Kautmanova I."/>
            <person name="Kiss B."/>
            <person name="Kocsube S."/>
            <person name="Kotiranta H."/>
            <person name="LaButti K.M."/>
            <person name="Lechner B.E."/>
            <person name="Liimatainen K."/>
            <person name="Lipzen A."/>
            <person name="Lukacs Z."/>
            <person name="Mihaltcheva S."/>
            <person name="Morgado L.N."/>
            <person name="Niskanen T."/>
            <person name="Noordeloos M.E."/>
            <person name="Ohm R.A."/>
            <person name="Ortiz-Santana B."/>
            <person name="Ovrebo C."/>
            <person name="Racz N."/>
            <person name="Riley R."/>
            <person name="Savchenko A."/>
            <person name="Shiryaev A."/>
            <person name="Soop K."/>
            <person name="Spirin V."/>
            <person name="Szebenyi C."/>
            <person name="Tomsovsky M."/>
            <person name="Tulloss R.E."/>
            <person name="Uehling J."/>
            <person name="Grigoriev I.V."/>
            <person name="Vagvolgyi C."/>
            <person name="Papp T."/>
            <person name="Martin F.M."/>
            <person name="Miettinen O."/>
            <person name="Hibbett D.S."/>
            <person name="Nagy L.G."/>
        </authorList>
    </citation>
    <scope>NUCLEOTIDE SEQUENCE [LARGE SCALE GENOMIC DNA]</scope>
    <source>
        <strain evidence="2 3">CBS 121175</strain>
    </source>
</reference>
<feature type="compositionally biased region" description="Basic and acidic residues" evidence="1">
    <location>
        <begin position="9"/>
        <end position="24"/>
    </location>
</feature>
<evidence type="ECO:0000256" key="1">
    <source>
        <dbReference type="SAM" id="MobiDB-lite"/>
    </source>
</evidence>
<dbReference type="EMBL" id="ML210163">
    <property type="protein sequence ID" value="TFK27620.1"/>
    <property type="molecule type" value="Genomic_DNA"/>
</dbReference>
<dbReference type="STRING" id="230819.A0A5C3L4F4"/>
<dbReference type="PANTHER" id="PTHR34776">
    <property type="entry name" value="F17F16.3 PROTEIN"/>
    <property type="match status" value="1"/>
</dbReference>
<evidence type="ECO:0000313" key="2">
    <source>
        <dbReference type="EMBL" id="TFK27620.1"/>
    </source>
</evidence>
<sequence>MPTTRRQTAIKEGKLDTSETDAKPKPKSKKSTSTPSRKQATDKKLKGSKGPTNVKPKPSSKRNRAETPAEEKGNERSAKTAKVEEDNEEPPRNGVYKVGTIERGHIYFFYRPKVELEEAHSIDEVKNFHILLIPRPPIYEGDTQNKDAKKAEPSITEEVEMKVLSPGADADPAPVTRRTTKQHYRLLTVGKKKLPDPHGHGPGNRKETFWATVTSLGDDLNVPVEGLGPKEYETKTRGTRHQAAARLVARGGYAIVNTNPRLPSQRETHLGYHVSHPSASDMGDVQKSLGIFSSSSFVIQVKNPLAPNTGPRMSASTKEAEYPEWIMKDVFGAGGSRGREEYGLRFASCETPELLDYLGAQLLLIASRDGEQGLEVSLGENRGEALIQAENEDAKLDVGEIFKELGLDPDEFSMEAIEGEWA</sequence>
<evidence type="ECO:0000313" key="3">
    <source>
        <dbReference type="Proteomes" id="UP000307440"/>
    </source>
</evidence>
<feature type="region of interest" description="Disordered" evidence="1">
    <location>
        <begin position="221"/>
        <end position="240"/>
    </location>
</feature>
<proteinExistence type="predicted"/>
<name>A0A5C3L4F4_COPMA</name>
<organism evidence="2 3">
    <name type="scientific">Coprinopsis marcescibilis</name>
    <name type="common">Agaric fungus</name>
    <name type="synonym">Psathyrella marcescibilis</name>
    <dbReference type="NCBI Taxonomy" id="230819"/>
    <lineage>
        <taxon>Eukaryota</taxon>
        <taxon>Fungi</taxon>
        <taxon>Dikarya</taxon>
        <taxon>Basidiomycota</taxon>
        <taxon>Agaricomycotina</taxon>
        <taxon>Agaricomycetes</taxon>
        <taxon>Agaricomycetidae</taxon>
        <taxon>Agaricales</taxon>
        <taxon>Agaricineae</taxon>
        <taxon>Psathyrellaceae</taxon>
        <taxon>Coprinopsis</taxon>
    </lineage>
</organism>
<dbReference type="OrthoDB" id="1028014at2759"/>
<keyword evidence="3" id="KW-1185">Reference proteome</keyword>
<gene>
    <name evidence="2" type="ORF">FA15DRAFT_666291</name>
</gene>
<protein>
    <submittedName>
        <fullName evidence="2">Uncharacterized protein</fullName>
    </submittedName>
</protein>
<dbReference type="AlphaFoldDB" id="A0A5C3L4F4"/>
<feature type="region of interest" description="Disordered" evidence="1">
    <location>
        <begin position="1"/>
        <end position="95"/>
    </location>
</feature>
<dbReference type="Proteomes" id="UP000307440">
    <property type="component" value="Unassembled WGS sequence"/>
</dbReference>